<feature type="region of interest" description="Disordered" evidence="1">
    <location>
        <begin position="1"/>
        <end position="32"/>
    </location>
</feature>
<proteinExistence type="predicted"/>
<comment type="caution">
    <text evidence="2">The sequence shown here is derived from an EMBL/GenBank/DDBJ whole genome shotgun (WGS) entry which is preliminary data.</text>
</comment>
<dbReference type="AlphaFoldDB" id="B4D9N1"/>
<name>B4D9N1_9BACT</name>
<dbReference type="InParanoid" id="B4D9N1"/>
<dbReference type="Proteomes" id="UP000005824">
    <property type="component" value="Unassembled WGS sequence"/>
</dbReference>
<dbReference type="EMBL" id="ABVL01000027">
    <property type="protein sequence ID" value="EDY16812.1"/>
    <property type="molecule type" value="Genomic_DNA"/>
</dbReference>
<protein>
    <submittedName>
        <fullName evidence="2">Uncharacterized protein</fullName>
    </submittedName>
</protein>
<evidence type="ECO:0000313" key="2">
    <source>
        <dbReference type="EMBL" id="EDY16812.1"/>
    </source>
</evidence>
<keyword evidence="3" id="KW-1185">Reference proteome</keyword>
<reference evidence="2 3" key="1">
    <citation type="journal article" date="2011" name="J. Bacteriol.">
        <title>Genome sequence of Chthoniobacter flavus Ellin428, an aerobic heterotrophic soil bacterium.</title>
        <authorList>
            <person name="Kant R."/>
            <person name="van Passel M.W."/>
            <person name="Palva A."/>
            <person name="Lucas S."/>
            <person name="Lapidus A."/>
            <person name="Glavina Del Rio T."/>
            <person name="Dalin E."/>
            <person name="Tice H."/>
            <person name="Bruce D."/>
            <person name="Goodwin L."/>
            <person name="Pitluck S."/>
            <person name="Larimer F.W."/>
            <person name="Land M.L."/>
            <person name="Hauser L."/>
            <person name="Sangwan P."/>
            <person name="de Vos W.M."/>
            <person name="Janssen P.H."/>
            <person name="Smidt H."/>
        </authorList>
    </citation>
    <scope>NUCLEOTIDE SEQUENCE [LARGE SCALE GENOMIC DNA]</scope>
    <source>
        <strain evidence="2 3">Ellin428</strain>
    </source>
</reference>
<gene>
    <name evidence="2" type="ORF">CfE428DRAFT_5621</name>
</gene>
<evidence type="ECO:0000256" key="1">
    <source>
        <dbReference type="SAM" id="MobiDB-lite"/>
    </source>
</evidence>
<organism evidence="2 3">
    <name type="scientific">Chthoniobacter flavus Ellin428</name>
    <dbReference type="NCBI Taxonomy" id="497964"/>
    <lineage>
        <taxon>Bacteria</taxon>
        <taxon>Pseudomonadati</taxon>
        <taxon>Verrucomicrobiota</taxon>
        <taxon>Spartobacteria</taxon>
        <taxon>Chthoniobacterales</taxon>
        <taxon>Chthoniobacteraceae</taxon>
        <taxon>Chthoniobacter</taxon>
    </lineage>
</organism>
<sequence length="54" mass="5471">MEGDANASLSVTPSAGPLCSSENKEAHQSSFPVASVSRNSAYDFIGLAPAAQTT</sequence>
<accession>B4D9N1</accession>
<evidence type="ECO:0000313" key="3">
    <source>
        <dbReference type="Proteomes" id="UP000005824"/>
    </source>
</evidence>